<evidence type="ECO:0000313" key="11">
    <source>
        <dbReference type="EMBL" id="OLL23733.1"/>
    </source>
</evidence>
<feature type="domain" description="Diphthamide synthase" evidence="10">
    <location>
        <begin position="1"/>
        <end position="236"/>
    </location>
</feature>
<evidence type="ECO:0000256" key="9">
    <source>
        <dbReference type="ARBA" id="ARBA00048108"/>
    </source>
</evidence>
<dbReference type="FunFam" id="3.90.1490.10:FF:000001">
    <property type="entry name" value="Diphthine--ammonia ligase"/>
    <property type="match status" value="1"/>
</dbReference>
<evidence type="ECO:0000259" key="10">
    <source>
        <dbReference type="Pfam" id="PF01902"/>
    </source>
</evidence>
<dbReference type="OMA" id="HCRLAQS"/>
<dbReference type="Gene3D" id="3.40.50.620">
    <property type="entry name" value="HUPs"/>
    <property type="match status" value="1"/>
</dbReference>
<dbReference type="Gene3D" id="3.90.1490.10">
    <property type="entry name" value="putative n-type atp pyrophosphatase, domain 2"/>
    <property type="match status" value="1"/>
</dbReference>
<dbReference type="CDD" id="cd06156">
    <property type="entry name" value="eu_AANH_C_2"/>
    <property type="match status" value="1"/>
</dbReference>
<dbReference type="CDD" id="cd01994">
    <property type="entry name" value="AANH_PF0828-like"/>
    <property type="match status" value="1"/>
</dbReference>
<evidence type="ECO:0000256" key="2">
    <source>
        <dbReference type="ARBA" id="ARBA00012089"/>
    </source>
</evidence>
<proteinExistence type="predicted"/>
<dbReference type="InterPro" id="IPR030662">
    <property type="entry name" value="DPH6/MJ0570"/>
</dbReference>
<name>A0A1U7LMC3_NEOID</name>
<dbReference type="InterPro" id="IPR035959">
    <property type="entry name" value="RutC-like_sf"/>
</dbReference>
<dbReference type="EC" id="6.3.1.14" evidence="2"/>
<dbReference type="NCBIfam" id="TIGR00290">
    <property type="entry name" value="MJ0570_dom"/>
    <property type="match status" value="1"/>
</dbReference>
<dbReference type="OrthoDB" id="686384at2759"/>
<keyword evidence="5" id="KW-0547">Nucleotide-binding</keyword>
<dbReference type="Pfam" id="PF01042">
    <property type="entry name" value="Ribonuc_L-PSP"/>
    <property type="match status" value="2"/>
</dbReference>
<dbReference type="GO" id="GO:0005524">
    <property type="term" value="F:ATP binding"/>
    <property type="evidence" value="ECO:0007669"/>
    <property type="project" value="UniProtKB-KW"/>
</dbReference>
<dbReference type="GO" id="GO:0017178">
    <property type="term" value="F:diphthine-ammonia ligase activity"/>
    <property type="evidence" value="ECO:0007669"/>
    <property type="project" value="UniProtKB-EC"/>
</dbReference>
<keyword evidence="4 11" id="KW-0436">Ligase</keyword>
<evidence type="ECO:0000256" key="7">
    <source>
        <dbReference type="ARBA" id="ARBA00029814"/>
    </source>
</evidence>
<dbReference type="Pfam" id="PF01902">
    <property type="entry name" value="Diphthami_syn_2"/>
    <property type="match status" value="1"/>
</dbReference>
<comment type="caution">
    <text evidence="11">The sequence shown here is derived from an EMBL/GenBank/DDBJ whole genome shotgun (WGS) entry which is preliminary data.</text>
</comment>
<reference evidence="11 12" key="1">
    <citation type="submission" date="2016-04" db="EMBL/GenBank/DDBJ databases">
        <title>Evolutionary innovation and constraint leading to complex multicellularity in the Ascomycota.</title>
        <authorList>
            <person name="Cisse O."/>
            <person name="Nguyen A."/>
            <person name="Hewitt D.A."/>
            <person name="Jedd G."/>
            <person name="Stajich J.E."/>
        </authorList>
    </citation>
    <scope>NUCLEOTIDE SEQUENCE [LARGE SCALE GENOMIC DNA]</scope>
    <source>
        <strain evidence="11 12">DAH-3</strain>
    </source>
</reference>
<dbReference type="Proteomes" id="UP000186594">
    <property type="component" value="Unassembled WGS sequence"/>
</dbReference>
<evidence type="ECO:0000256" key="4">
    <source>
        <dbReference type="ARBA" id="ARBA00022598"/>
    </source>
</evidence>
<protein>
    <recommendedName>
        <fullName evidence="3">Diphthine--ammonia ligase</fullName>
        <ecNumber evidence="2">6.3.1.14</ecNumber>
    </recommendedName>
    <alternativeName>
        <fullName evidence="7">Diphthamide synthase</fullName>
    </alternativeName>
    <alternativeName>
        <fullName evidence="8">Diphthamide synthetase</fullName>
    </alternativeName>
</protein>
<dbReference type="SUPFAM" id="SSF55298">
    <property type="entry name" value="YjgF-like"/>
    <property type="match status" value="2"/>
</dbReference>
<evidence type="ECO:0000313" key="12">
    <source>
        <dbReference type="Proteomes" id="UP000186594"/>
    </source>
</evidence>
<organism evidence="11 12">
    <name type="scientific">Neolecta irregularis (strain DAH-3)</name>
    <dbReference type="NCBI Taxonomy" id="1198029"/>
    <lineage>
        <taxon>Eukaryota</taxon>
        <taxon>Fungi</taxon>
        <taxon>Dikarya</taxon>
        <taxon>Ascomycota</taxon>
        <taxon>Taphrinomycotina</taxon>
        <taxon>Neolectales</taxon>
        <taxon>Neolectaceae</taxon>
        <taxon>Neolecta</taxon>
    </lineage>
</organism>
<dbReference type="PANTHER" id="PTHR12196:SF2">
    <property type="entry name" value="DIPHTHINE--AMMONIA LIGASE"/>
    <property type="match status" value="1"/>
</dbReference>
<accession>A0A1U7LMC3</accession>
<dbReference type="FunFam" id="3.40.50.620:FF:000145">
    <property type="entry name" value="ATP-binding domain containing protein"/>
    <property type="match status" value="1"/>
</dbReference>
<evidence type="ECO:0000256" key="1">
    <source>
        <dbReference type="ARBA" id="ARBA00005156"/>
    </source>
</evidence>
<evidence type="ECO:0000256" key="8">
    <source>
        <dbReference type="ARBA" id="ARBA00031552"/>
    </source>
</evidence>
<evidence type="ECO:0000256" key="5">
    <source>
        <dbReference type="ARBA" id="ARBA00022741"/>
    </source>
</evidence>
<dbReference type="AlphaFoldDB" id="A0A1U7LMC3"/>
<comment type="pathway">
    <text evidence="1">Protein modification; peptidyl-diphthamide biosynthesis.</text>
</comment>
<dbReference type="Gene3D" id="3.30.1330.40">
    <property type="entry name" value="RutC-like"/>
    <property type="match status" value="2"/>
</dbReference>
<dbReference type="InterPro" id="IPR014729">
    <property type="entry name" value="Rossmann-like_a/b/a_fold"/>
</dbReference>
<evidence type="ECO:0000256" key="6">
    <source>
        <dbReference type="ARBA" id="ARBA00022840"/>
    </source>
</evidence>
<dbReference type="InterPro" id="IPR006175">
    <property type="entry name" value="YjgF/YER057c/UK114"/>
</dbReference>
<keyword evidence="6" id="KW-0067">ATP-binding</keyword>
<sequence>MKLVALVSGGKDSCFNMMECVKNGHTIDALANLYPPASDADEMDSFMYQTVGHNITELIADAMGIPLYRREITGASLDQNLNYSVTEKDETEDLYLLLQEVMMHRPEIEGVSVGAILSNYQRTRVENVCSRLGLLCYGFLWQRAQNELLKNMIACSLDAILIKVAALGLNERHLGKSLTEMHDYLMELENRYGLNTCGEGGEYETIVLDCPIFKKRIVLDSSETIKHDLGGVYYLKLKAHTEAKGYSPQSAWNAYIQPKHVLDEDMFFHDIYGRAALVKDRNENLEHLNGNSSFSNLSFSYMELNGYVFIANVTSLSPVLEDAMIEIHKQIDEFLNMHGQNFNSILHTTIVLQNMHLFANVNSYYSKWFSEPLPPSRACIATCSLPTQVSVSVITKAKTTAKKCGLHVQSRSYWAPSNIGPYSQLRRTNEIIFIAGQIGLVPSTMDFPEDIRLETVLALRSFHRILEAENVSSRLIEVMICYTTNEAYRDLIRHVWTSYLPSAELIILVVDQLPRNSRVEWVSIVGTEGTKFEVVRDIRSTNPVFLFSTSECLVPDGCCFVPVQKVLDFEDGRVGISVTFREREQDSE</sequence>
<comment type="catalytic activity">
    <reaction evidence="9">
        <text>diphthine-[translation elongation factor 2] + NH4(+) + ATP = diphthamide-[translation elongation factor 2] + AMP + diphosphate + H(+)</text>
        <dbReference type="Rhea" id="RHEA:19753"/>
        <dbReference type="Rhea" id="RHEA-COMP:10172"/>
        <dbReference type="Rhea" id="RHEA-COMP:10174"/>
        <dbReference type="ChEBI" id="CHEBI:15378"/>
        <dbReference type="ChEBI" id="CHEBI:16692"/>
        <dbReference type="ChEBI" id="CHEBI:28938"/>
        <dbReference type="ChEBI" id="CHEBI:30616"/>
        <dbReference type="ChEBI" id="CHEBI:33019"/>
        <dbReference type="ChEBI" id="CHEBI:82696"/>
        <dbReference type="ChEBI" id="CHEBI:456215"/>
        <dbReference type="EC" id="6.3.1.14"/>
    </reaction>
</comment>
<dbReference type="SUPFAM" id="SSF52402">
    <property type="entry name" value="Adenine nucleotide alpha hydrolases-like"/>
    <property type="match status" value="1"/>
</dbReference>
<dbReference type="PANTHER" id="PTHR12196">
    <property type="entry name" value="DOMAIN OF UNKNOWN FUNCTION 71 DUF71 -CONTAINING PROTEIN"/>
    <property type="match status" value="1"/>
</dbReference>
<dbReference type="InterPro" id="IPR002761">
    <property type="entry name" value="Diphthami_syn_dom"/>
</dbReference>
<dbReference type="EMBL" id="LXFE01001329">
    <property type="protein sequence ID" value="OLL23733.1"/>
    <property type="molecule type" value="Genomic_DNA"/>
</dbReference>
<evidence type="ECO:0000256" key="3">
    <source>
        <dbReference type="ARBA" id="ARBA00018426"/>
    </source>
</evidence>
<dbReference type="GO" id="GO:0017183">
    <property type="term" value="P:protein histidyl modification to diphthamide"/>
    <property type="evidence" value="ECO:0007669"/>
    <property type="project" value="EnsemblFungi"/>
</dbReference>
<keyword evidence="12" id="KW-1185">Reference proteome</keyword>
<dbReference type="STRING" id="1198029.A0A1U7LMC3"/>
<gene>
    <name evidence="11" type="ORF">NEOLI_005041</name>
</gene>